<dbReference type="InterPro" id="IPR023214">
    <property type="entry name" value="HAD_sf"/>
</dbReference>
<dbReference type="InterPro" id="IPR036412">
    <property type="entry name" value="HAD-like_sf"/>
</dbReference>
<dbReference type="Gene3D" id="1.10.150.400">
    <property type="match status" value="1"/>
</dbReference>
<dbReference type="SFLD" id="SFLDS00003">
    <property type="entry name" value="Haloacid_Dehalogenase"/>
    <property type="match status" value="1"/>
</dbReference>
<gene>
    <name evidence="5" type="ORF">GCM10022255_070060</name>
</gene>
<evidence type="ECO:0000256" key="2">
    <source>
        <dbReference type="ARBA" id="ARBA00022723"/>
    </source>
</evidence>
<evidence type="ECO:0000313" key="5">
    <source>
        <dbReference type="EMBL" id="GAA4256600.1"/>
    </source>
</evidence>
<dbReference type="RefSeq" id="WP_345133570.1">
    <property type="nucleotide sequence ID" value="NZ_BAABAT010000024.1"/>
</dbReference>
<dbReference type="SUPFAM" id="SSF56784">
    <property type="entry name" value="HAD-like"/>
    <property type="match status" value="1"/>
</dbReference>
<comment type="cofactor">
    <cofactor evidence="1">
        <name>Mg(2+)</name>
        <dbReference type="ChEBI" id="CHEBI:18420"/>
    </cofactor>
</comment>
<dbReference type="PANTHER" id="PTHR46470:SF2">
    <property type="entry name" value="GLYCERALDEHYDE 3-PHOSPHATE PHOSPHATASE"/>
    <property type="match status" value="1"/>
</dbReference>
<dbReference type="InterPro" id="IPR006439">
    <property type="entry name" value="HAD-SF_hydro_IA"/>
</dbReference>
<dbReference type="EMBL" id="BAABAT010000024">
    <property type="protein sequence ID" value="GAA4256600.1"/>
    <property type="molecule type" value="Genomic_DNA"/>
</dbReference>
<keyword evidence="2" id="KW-0479">Metal-binding</keyword>
<reference evidence="6" key="1">
    <citation type="journal article" date="2019" name="Int. J. Syst. Evol. Microbiol.">
        <title>The Global Catalogue of Microorganisms (GCM) 10K type strain sequencing project: providing services to taxonomists for standard genome sequencing and annotation.</title>
        <authorList>
            <consortium name="The Broad Institute Genomics Platform"/>
            <consortium name="The Broad Institute Genome Sequencing Center for Infectious Disease"/>
            <person name="Wu L."/>
            <person name="Ma J."/>
        </authorList>
    </citation>
    <scope>NUCLEOTIDE SEQUENCE [LARGE SCALE GENOMIC DNA]</scope>
    <source>
        <strain evidence="6">JCM 17441</strain>
    </source>
</reference>
<evidence type="ECO:0000256" key="1">
    <source>
        <dbReference type="ARBA" id="ARBA00001946"/>
    </source>
</evidence>
<dbReference type="Pfam" id="PF00702">
    <property type="entry name" value="Hydrolase"/>
    <property type="match status" value="1"/>
</dbReference>
<protein>
    <recommendedName>
        <fullName evidence="7">HAD family hydrolase</fullName>
    </recommendedName>
</protein>
<evidence type="ECO:0000256" key="4">
    <source>
        <dbReference type="ARBA" id="ARBA00022842"/>
    </source>
</evidence>
<keyword evidence="4" id="KW-0460">Magnesium</keyword>
<dbReference type="NCBIfam" id="TIGR01549">
    <property type="entry name" value="HAD-SF-IA-v1"/>
    <property type="match status" value="1"/>
</dbReference>
<name>A0ABP8DI19_9ACTN</name>
<comment type="caution">
    <text evidence="5">The sequence shown here is derived from an EMBL/GenBank/DDBJ whole genome shotgun (WGS) entry which is preliminary data.</text>
</comment>
<dbReference type="InterPro" id="IPR051400">
    <property type="entry name" value="HAD-like_hydrolase"/>
</dbReference>
<dbReference type="PANTHER" id="PTHR46470">
    <property type="entry name" value="N-ACYLNEURAMINATE-9-PHOSPHATASE"/>
    <property type="match status" value="1"/>
</dbReference>
<evidence type="ECO:0008006" key="7">
    <source>
        <dbReference type="Google" id="ProtNLM"/>
    </source>
</evidence>
<organism evidence="5 6">
    <name type="scientific">Dactylosporangium darangshiense</name>
    <dbReference type="NCBI Taxonomy" id="579108"/>
    <lineage>
        <taxon>Bacteria</taxon>
        <taxon>Bacillati</taxon>
        <taxon>Actinomycetota</taxon>
        <taxon>Actinomycetes</taxon>
        <taxon>Micromonosporales</taxon>
        <taxon>Micromonosporaceae</taxon>
        <taxon>Dactylosporangium</taxon>
    </lineage>
</organism>
<sequence length="259" mass="28079">MTRREQPLTGWVISLDLWGTLLTYGDRDGEATWRITEFTRVLHAFGHDVAPAWVREIVTEIRDLERQQQRMAGLQPGPDAQVTAILDVLGIVADAALLDVLVTVHTHAVLRACPEPIPGAHAAVAGIKEAGAWLVLTSNTLATPPALHRQLMADTGLLEPFDDLLFSGDLGVAKPDRAVFQAVADRSGTSPNRIVHVGNDWRTDVEGAIDAGCHAVFYNSRGKSPRLQAPDIAHLDQLPDLLIALCTAVAPHTDRKDLV</sequence>
<evidence type="ECO:0000313" key="6">
    <source>
        <dbReference type="Proteomes" id="UP001500620"/>
    </source>
</evidence>
<proteinExistence type="predicted"/>
<keyword evidence="3" id="KW-0378">Hydrolase</keyword>
<dbReference type="SFLD" id="SFLDG01129">
    <property type="entry name" value="C1.5:_HAD__Beta-PGM__Phosphata"/>
    <property type="match status" value="1"/>
</dbReference>
<dbReference type="Proteomes" id="UP001500620">
    <property type="component" value="Unassembled WGS sequence"/>
</dbReference>
<dbReference type="Gene3D" id="3.40.50.1000">
    <property type="entry name" value="HAD superfamily/HAD-like"/>
    <property type="match status" value="1"/>
</dbReference>
<accession>A0ABP8DI19</accession>
<keyword evidence="6" id="KW-1185">Reference proteome</keyword>
<dbReference type="PRINTS" id="PR00413">
    <property type="entry name" value="HADHALOGNASE"/>
</dbReference>
<evidence type="ECO:0000256" key="3">
    <source>
        <dbReference type="ARBA" id="ARBA00022801"/>
    </source>
</evidence>